<dbReference type="AlphaFoldDB" id="A0A846QS38"/>
<sequence>MSIWKKLVIVACALLMLVSAFGCKEEGPAEKAGKSIDQAVDNMKDQAKKLLD</sequence>
<feature type="chain" id="PRO_5032929063" description="Transport-associated protein" evidence="1">
    <location>
        <begin position="23"/>
        <end position="52"/>
    </location>
</feature>
<dbReference type="Proteomes" id="UP000580856">
    <property type="component" value="Unassembled WGS sequence"/>
</dbReference>
<protein>
    <recommendedName>
        <fullName evidence="4">Transport-associated protein</fullName>
    </recommendedName>
</protein>
<reference evidence="2 3" key="1">
    <citation type="submission" date="2020-03" db="EMBL/GenBank/DDBJ databases">
        <title>Genomic Encyclopedia of Type Strains, Phase IV (KMG-IV): sequencing the most valuable type-strain genomes for metagenomic binning, comparative biology and taxonomic classification.</title>
        <authorList>
            <person name="Goeker M."/>
        </authorList>
    </citation>
    <scope>NUCLEOTIDE SEQUENCE [LARGE SCALE GENOMIC DNA]</scope>
    <source>
        <strain evidence="2 3">DSM 24233</strain>
    </source>
</reference>
<evidence type="ECO:0000313" key="3">
    <source>
        <dbReference type="Proteomes" id="UP000580856"/>
    </source>
</evidence>
<dbReference type="EMBL" id="JAATJA010000005">
    <property type="protein sequence ID" value="NJB69352.1"/>
    <property type="molecule type" value="Genomic_DNA"/>
</dbReference>
<evidence type="ECO:0000313" key="2">
    <source>
        <dbReference type="EMBL" id="NJB69352.1"/>
    </source>
</evidence>
<keyword evidence="3" id="KW-1185">Reference proteome</keyword>
<accession>A0A846QS38</accession>
<dbReference type="PROSITE" id="PS51257">
    <property type="entry name" value="PROKAR_LIPOPROTEIN"/>
    <property type="match status" value="1"/>
</dbReference>
<evidence type="ECO:0008006" key="4">
    <source>
        <dbReference type="Google" id="ProtNLM"/>
    </source>
</evidence>
<feature type="signal peptide" evidence="1">
    <location>
        <begin position="1"/>
        <end position="22"/>
    </location>
</feature>
<name>A0A846QS38_9BACT</name>
<dbReference type="RefSeq" id="WP_167942445.1">
    <property type="nucleotide sequence ID" value="NZ_JAATJA010000005.1"/>
</dbReference>
<organism evidence="2 3">
    <name type="scientific">Desulfobaculum xiamenense</name>
    <dbReference type="NCBI Taxonomy" id="995050"/>
    <lineage>
        <taxon>Bacteria</taxon>
        <taxon>Pseudomonadati</taxon>
        <taxon>Thermodesulfobacteriota</taxon>
        <taxon>Desulfovibrionia</taxon>
        <taxon>Desulfovibrionales</taxon>
        <taxon>Desulfovibrionaceae</taxon>
        <taxon>Desulfobaculum</taxon>
    </lineage>
</organism>
<keyword evidence="1" id="KW-0732">Signal</keyword>
<evidence type="ECO:0000256" key="1">
    <source>
        <dbReference type="SAM" id="SignalP"/>
    </source>
</evidence>
<gene>
    <name evidence="2" type="ORF">GGQ74_003054</name>
</gene>
<proteinExistence type="predicted"/>
<comment type="caution">
    <text evidence="2">The sequence shown here is derived from an EMBL/GenBank/DDBJ whole genome shotgun (WGS) entry which is preliminary data.</text>
</comment>